<name>A0ABY8TL21_TETOB</name>
<organism evidence="1 2">
    <name type="scientific">Tetradesmus obliquus</name>
    <name type="common">Green alga</name>
    <name type="synonym">Acutodesmus obliquus</name>
    <dbReference type="NCBI Taxonomy" id="3088"/>
    <lineage>
        <taxon>Eukaryota</taxon>
        <taxon>Viridiplantae</taxon>
        <taxon>Chlorophyta</taxon>
        <taxon>core chlorophytes</taxon>
        <taxon>Chlorophyceae</taxon>
        <taxon>CS clade</taxon>
        <taxon>Sphaeropleales</taxon>
        <taxon>Scenedesmaceae</taxon>
        <taxon>Tetradesmus</taxon>
    </lineage>
</organism>
<evidence type="ECO:0000313" key="2">
    <source>
        <dbReference type="Proteomes" id="UP001244341"/>
    </source>
</evidence>
<dbReference type="Proteomes" id="UP001244341">
    <property type="component" value="Chromosome 1b"/>
</dbReference>
<dbReference type="EMBL" id="CP126208">
    <property type="protein sequence ID" value="WIA09819.1"/>
    <property type="molecule type" value="Genomic_DNA"/>
</dbReference>
<protein>
    <submittedName>
        <fullName evidence="1">Uncharacterized protein</fullName>
    </submittedName>
</protein>
<evidence type="ECO:0000313" key="1">
    <source>
        <dbReference type="EMBL" id="WIA09819.1"/>
    </source>
</evidence>
<accession>A0ABY8TL21</accession>
<sequence>MSGLPRETYQQILHDVDIPVMSCAHLGLLAARYPGVRPETICGILAQENQYKVIKSHHIHKANMPAYCSRYVTGEDVLALCAEVDFPPCLMMRRMLELLMRLSKQVRALAAWPRIGNENGQDNVIAG</sequence>
<keyword evidence="2" id="KW-1185">Reference proteome</keyword>
<proteinExistence type="predicted"/>
<reference evidence="1 2" key="1">
    <citation type="submission" date="2023-05" db="EMBL/GenBank/DDBJ databases">
        <title>A 100% complete, gapless, phased diploid assembly of the Scenedesmus obliquus UTEX 3031 genome.</title>
        <authorList>
            <person name="Biondi T.C."/>
            <person name="Hanschen E.R."/>
            <person name="Kwon T."/>
            <person name="Eng W."/>
            <person name="Kruse C.P.S."/>
            <person name="Koehler S.I."/>
            <person name="Kunde Y."/>
            <person name="Gleasner C.D."/>
            <person name="You Mak K.T."/>
            <person name="Polle J."/>
            <person name="Hovde B.T."/>
            <person name="Starkenburg S.R."/>
        </authorList>
    </citation>
    <scope>NUCLEOTIDE SEQUENCE [LARGE SCALE GENOMIC DNA]</scope>
    <source>
        <strain evidence="1 2">DOE0152z</strain>
    </source>
</reference>
<gene>
    <name evidence="1" type="ORF">OEZ85_009194</name>
</gene>